<keyword evidence="4" id="KW-0963">Cytoplasm</keyword>
<dbReference type="PANTHER" id="PTHR47972:SF16">
    <property type="entry name" value="KINESIN-LIKE PROTEIN"/>
    <property type="match status" value="1"/>
</dbReference>
<reference evidence="9" key="1">
    <citation type="submission" date="2020-11" db="EMBL/GenBank/DDBJ databases">
        <authorList>
            <person name="Tran Van P."/>
        </authorList>
    </citation>
    <scope>NUCLEOTIDE SEQUENCE</scope>
</reference>
<comment type="similarity">
    <text evidence="5">Belongs to the TRAFAC class myosin-kinesin ATPase superfamily. Kinesin family.</text>
</comment>
<dbReference type="GO" id="GO:0003777">
    <property type="term" value="F:microtubule motor activity"/>
    <property type="evidence" value="ECO:0007669"/>
    <property type="project" value="InterPro"/>
</dbReference>
<keyword evidence="6" id="KW-0175">Coiled coil</keyword>
<dbReference type="InterPro" id="IPR027417">
    <property type="entry name" value="P-loop_NTPase"/>
</dbReference>
<evidence type="ECO:0000256" key="4">
    <source>
        <dbReference type="ARBA" id="ARBA00023212"/>
    </source>
</evidence>
<dbReference type="AlphaFoldDB" id="A0A7R9FPV2"/>
<dbReference type="GO" id="GO:0005524">
    <property type="term" value="F:ATP binding"/>
    <property type="evidence" value="ECO:0007669"/>
    <property type="project" value="UniProtKB-UniRule"/>
</dbReference>
<comment type="subcellular location">
    <subcellularLocation>
        <location evidence="1">Cytoplasm</location>
        <location evidence="1">Cytoskeleton</location>
    </subcellularLocation>
</comment>
<dbReference type="EMBL" id="CAJPEV010002829">
    <property type="protein sequence ID" value="CAG0898160.1"/>
    <property type="molecule type" value="Genomic_DNA"/>
</dbReference>
<dbReference type="FunFam" id="3.40.850.10:FF:000113">
    <property type="entry name" value="Kinesin-like protein"/>
    <property type="match status" value="1"/>
</dbReference>
<dbReference type="InterPro" id="IPR001752">
    <property type="entry name" value="Kinesin_motor_dom"/>
</dbReference>
<dbReference type="Pfam" id="PF00225">
    <property type="entry name" value="Kinesin"/>
    <property type="match status" value="1"/>
</dbReference>
<dbReference type="Proteomes" id="UP000677054">
    <property type="component" value="Unassembled WGS sequence"/>
</dbReference>
<dbReference type="SUPFAM" id="SSF52540">
    <property type="entry name" value="P-loop containing nucleoside triphosphate hydrolases"/>
    <property type="match status" value="1"/>
</dbReference>
<dbReference type="InterPro" id="IPR036961">
    <property type="entry name" value="Kinesin_motor_dom_sf"/>
</dbReference>
<feature type="coiled-coil region" evidence="6">
    <location>
        <begin position="239"/>
        <end position="353"/>
    </location>
</feature>
<dbReference type="GO" id="GO:0008017">
    <property type="term" value="F:microtubule binding"/>
    <property type="evidence" value="ECO:0007669"/>
    <property type="project" value="InterPro"/>
</dbReference>
<dbReference type="PANTHER" id="PTHR47972">
    <property type="entry name" value="KINESIN-LIKE PROTEIN KLP-3"/>
    <property type="match status" value="1"/>
</dbReference>
<keyword evidence="4" id="KW-0206">Cytoskeleton</keyword>
<feature type="coiled-coil region" evidence="6">
    <location>
        <begin position="52"/>
        <end position="79"/>
    </location>
</feature>
<evidence type="ECO:0000256" key="5">
    <source>
        <dbReference type="PROSITE-ProRule" id="PRU00283"/>
    </source>
</evidence>
<sequence>MTCVLMPWTSGSVIPEWEDTEPDSLETVSTRGMTVHQDPTASMSILDPSALLQMERCAHRQTKKELEKLEHQCERLRVALDLRRTASKTASSDADSIHGRSERSLNSLESLSSVASSDASRLIDELRLREMTISQLRSRVLHLEKARMDKVPIDASREIARLQTALVQLERVRDELTLQNFTLKTQLTEMKTRLQSDSPKCPDSGIEADQPEMDRFKKYATYRKDPQEGAELRNLRLQVTNLRSTEMDLRSRLQDLEDREREYRDREHKYQEQLGRLDVEMRNMKNEEGLEHRALRSMEQELEKCQRELEGTKRYLNTKEDEVNALKLDCDTLNEENNRLKEELNNLLLKERDLFVRLRSLDDQEKTICSLKEENRLLREDYNRERVLRKKYFNAMEDLKGKIRVYCRVRPPLESEMRKGGGTVVKSSDEFSVSVETPKGEREFYFDRVFLPDDDQATVFQDTHSLVQSAMDGYNVCICAYGQTGSGKTFTMLGTEAEPGIAPRAFQRIFQIAHDTKHKFHVKVTAYMLELYNDRLLDLLRVPLGTEEKLEAKKDKTGMVYVQGATIRPAYSAADLCGIFDEGVRNRHTATTRMNVESSRSHLIIGVQVENTCRLNGTVFRGKLSLLDLAGSERVAKSGASSMQLREANCINKSLSALGDVISALATEQNFVPYRNSKLTQLMQDSLGGNAKTLMIVNVSPAAYNAEETLISLMYSSRVKLITNSASKYVDSREVARLKSIIAKLRRGEDSGVEDEV</sequence>
<dbReference type="SMART" id="SM00129">
    <property type="entry name" value="KISc"/>
    <property type="match status" value="1"/>
</dbReference>
<feature type="binding site" evidence="5">
    <location>
        <begin position="482"/>
        <end position="489"/>
    </location>
    <ligand>
        <name>ATP</name>
        <dbReference type="ChEBI" id="CHEBI:30616"/>
    </ligand>
</feature>
<name>A0A7R9FPV2_9CRUS</name>
<feature type="domain" description="Kinesin motor" evidence="8">
    <location>
        <begin position="402"/>
        <end position="722"/>
    </location>
</feature>
<gene>
    <name evidence="9" type="ORF">DSTB1V02_LOCUS10167</name>
</gene>
<dbReference type="GO" id="GO:0007018">
    <property type="term" value="P:microtubule-based movement"/>
    <property type="evidence" value="ECO:0007669"/>
    <property type="project" value="InterPro"/>
</dbReference>
<dbReference type="GO" id="GO:0015630">
    <property type="term" value="C:microtubule cytoskeleton"/>
    <property type="evidence" value="ECO:0007669"/>
    <property type="project" value="UniProtKB-ARBA"/>
</dbReference>
<dbReference type="Gene3D" id="3.40.850.10">
    <property type="entry name" value="Kinesin motor domain"/>
    <property type="match status" value="1"/>
</dbReference>
<keyword evidence="3 5" id="KW-0067">ATP-binding</keyword>
<evidence type="ECO:0000256" key="2">
    <source>
        <dbReference type="ARBA" id="ARBA00022741"/>
    </source>
</evidence>
<evidence type="ECO:0000256" key="7">
    <source>
        <dbReference type="SAM" id="MobiDB-lite"/>
    </source>
</evidence>
<evidence type="ECO:0000256" key="1">
    <source>
        <dbReference type="ARBA" id="ARBA00004245"/>
    </source>
</evidence>
<keyword evidence="5" id="KW-0505">Motor protein</keyword>
<keyword evidence="2 5" id="KW-0547">Nucleotide-binding</keyword>
<dbReference type="PROSITE" id="PS50067">
    <property type="entry name" value="KINESIN_MOTOR_2"/>
    <property type="match status" value="1"/>
</dbReference>
<feature type="region of interest" description="Disordered" evidence="7">
    <location>
        <begin position="89"/>
        <end position="111"/>
    </location>
</feature>
<evidence type="ECO:0000256" key="3">
    <source>
        <dbReference type="ARBA" id="ARBA00022840"/>
    </source>
</evidence>
<evidence type="ECO:0000259" key="8">
    <source>
        <dbReference type="PROSITE" id="PS50067"/>
    </source>
</evidence>
<accession>A0A7R9FPV2</accession>
<evidence type="ECO:0000256" key="6">
    <source>
        <dbReference type="SAM" id="Coils"/>
    </source>
</evidence>
<dbReference type="EMBL" id="LR902346">
    <property type="protein sequence ID" value="CAD7250390.1"/>
    <property type="molecule type" value="Genomic_DNA"/>
</dbReference>
<proteinExistence type="inferred from homology"/>
<keyword evidence="10" id="KW-1185">Reference proteome</keyword>
<organism evidence="9">
    <name type="scientific">Darwinula stevensoni</name>
    <dbReference type="NCBI Taxonomy" id="69355"/>
    <lineage>
        <taxon>Eukaryota</taxon>
        <taxon>Metazoa</taxon>
        <taxon>Ecdysozoa</taxon>
        <taxon>Arthropoda</taxon>
        <taxon>Crustacea</taxon>
        <taxon>Oligostraca</taxon>
        <taxon>Ostracoda</taxon>
        <taxon>Podocopa</taxon>
        <taxon>Podocopida</taxon>
        <taxon>Darwinulocopina</taxon>
        <taxon>Darwinuloidea</taxon>
        <taxon>Darwinulidae</taxon>
        <taxon>Darwinula</taxon>
    </lineage>
</organism>
<dbReference type="PRINTS" id="PR00380">
    <property type="entry name" value="KINESINHEAVY"/>
</dbReference>
<dbReference type="InterPro" id="IPR027640">
    <property type="entry name" value="Kinesin-like_fam"/>
</dbReference>
<protein>
    <recommendedName>
        <fullName evidence="8">Kinesin motor domain-containing protein</fullName>
    </recommendedName>
</protein>
<evidence type="ECO:0000313" key="10">
    <source>
        <dbReference type="Proteomes" id="UP000677054"/>
    </source>
</evidence>
<evidence type="ECO:0000313" key="9">
    <source>
        <dbReference type="EMBL" id="CAD7250390.1"/>
    </source>
</evidence>
<dbReference type="OrthoDB" id="3176171at2759"/>